<name>A0ABP7CA34_9MICC</name>
<dbReference type="RefSeq" id="WP_345150218.1">
    <property type="nucleotide sequence ID" value="NZ_BAABEO010000011.1"/>
</dbReference>
<comment type="caution">
    <text evidence="5">The sequence shown here is derived from an EMBL/GenBank/DDBJ whole genome shotgun (WGS) entry which is preliminary data.</text>
</comment>
<dbReference type="Pfam" id="PF00171">
    <property type="entry name" value="Aldedh"/>
    <property type="match status" value="1"/>
</dbReference>
<dbReference type="PANTHER" id="PTHR11699">
    <property type="entry name" value="ALDEHYDE DEHYDROGENASE-RELATED"/>
    <property type="match status" value="1"/>
</dbReference>
<evidence type="ECO:0000313" key="6">
    <source>
        <dbReference type="Proteomes" id="UP001500752"/>
    </source>
</evidence>
<feature type="domain" description="Aldehyde dehydrogenase" evidence="4">
    <location>
        <begin position="27"/>
        <end position="476"/>
    </location>
</feature>
<dbReference type="InterPro" id="IPR016161">
    <property type="entry name" value="Ald_DH/histidinol_DH"/>
</dbReference>
<comment type="similarity">
    <text evidence="3">Belongs to the aldehyde dehydrogenase family.</text>
</comment>
<dbReference type="InterPro" id="IPR016163">
    <property type="entry name" value="Ald_DH_C"/>
</dbReference>
<dbReference type="SUPFAM" id="SSF53720">
    <property type="entry name" value="ALDH-like"/>
    <property type="match status" value="1"/>
</dbReference>
<gene>
    <name evidence="5" type="ORF">GCM10023081_18330</name>
</gene>
<feature type="active site" evidence="2">
    <location>
        <position position="255"/>
    </location>
</feature>
<dbReference type="InterPro" id="IPR015590">
    <property type="entry name" value="Aldehyde_DH_dom"/>
</dbReference>
<dbReference type="Gene3D" id="3.40.309.10">
    <property type="entry name" value="Aldehyde Dehydrogenase, Chain A, domain 2"/>
    <property type="match status" value="1"/>
</dbReference>
<dbReference type="Proteomes" id="UP001500752">
    <property type="component" value="Unassembled WGS sequence"/>
</dbReference>
<keyword evidence="6" id="KW-1185">Reference proteome</keyword>
<dbReference type="PROSITE" id="PS00687">
    <property type="entry name" value="ALDEHYDE_DEHYDR_GLU"/>
    <property type="match status" value="1"/>
</dbReference>
<keyword evidence="1 3" id="KW-0560">Oxidoreductase</keyword>
<evidence type="ECO:0000259" key="4">
    <source>
        <dbReference type="Pfam" id="PF00171"/>
    </source>
</evidence>
<dbReference type="Gene3D" id="3.40.605.10">
    <property type="entry name" value="Aldehyde Dehydrogenase, Chain A, domain 1"/>
    <property type="match status" value="1"/>
</dbReference>
<protein>
    <submittedName>
        <fullName evidence="5">Aldehyde dehydrogenase</fullName>
    </submittedName>
</protein>
<evidence type="ECO:0000256" key="3">
    <source>
        <dbReference type="RuleBase" id="RU003345"/>
    </source>
</evidence>
<dbReference type="EMBL" id="BAABEO010000011">
    <property type="protein sequence ID" value="GAA3680540.1"/>
    <property type="molecule type" value="Genomic_DNA"/>
</dbReference>
<reference evidence="6" key="1">
    <citation type="journal article" date="2019" name="Int. J. Syst. Evol. Microbiol.">
        <title>The Global Catalogue of Microorganisms (GCM) 10K type strain sequencing project: providing services to taxonomists for standard genome sequencing and annotation.</title>
        <authorList>
            <consortium name="The Broad Institute Genomics Platform"/>
            <consortium name="The Broad Institute Genome Sequencing Center for Infectious Disease"/>
            <person name="Wu L."/>
            <person name="Ma J."/>
        </authorList>
    </citation>
    <scope>NUCLEOTIDE SEQUENCE [LARGE SCALE GENOMIC DNA]</scope>
    <source>
        <strain evidence="6">JCM 30742</strain>
    </source>
</reference>
<organism evidence="5 6">
    <name type="scientific">Arthrobacter ginkgonis</name>
    <dbReference type="NCBI Taxonomy" id="1630594"/>
    <lineage>
        <taxon>Bacteria</taxon>
        <taxon>Bacillati</taxon>
        <taxon>Actinomycetota</taxon>
        <taxon>Actinomycetes</taxon>
        <taxon>Micrococcales</taxon>
        <taxon>Micrococcaceae</taxon>
        <taxon>Arthrobacter</taxon>
    </lineage>
</organism>
<accession>A0ABP7CA34</accession>
<evidence type="ECO:0000256" key="2">
    <source>
        <dbReference type="PROSITE-ProRule" id="PRU10007"/>
    </source>
</evidence>
<evidence type="ECO:0000256" key="1">
    <source>
        <dbReference type="ARBA" id="ARBA00023002"/>
    </source>
</evidence>
<proteinExistence type="inferred from homology"/>
<dbReference type="InterPro" id="IPR029510">
    <property type="entry name" value="Ald_DH_CS_GLU"/>
</dbReference>
<evidence type="ECO:0000313" key="5">
    <source>
        <dbReference type="EMBL" id="GAA3680540.1"/>
    </source>
</evidence>
<sequence length="480" mass="50250">MSITEELAAVSVHHWIDGTPRTAAANGHLTVTSPLGTAEASRVALGGAADVDLAVRAADRAQGPWRALSATERGRILHRLAALVRANAAELGDLERRETGHPEHKIPGEIAATAAYFEYYGGLANALQGETIDLGGGYHSYTVREPYGVIGVITPWNVPLGQSARSAAPALAAGNTVVIKPSEYTSATTMELARLATEAGLPDGVLNVVTGTGADVGAALVEHPLVRKVSFTGSVRAGREIGRAAADRILPLTLELGGKSANIVFPDADLDRACEGALRAFSSNSGQACTAGTRLLVHRGIHDAFVARLAAATAQLRLGSDLGPMTTAVQRDKVLEYFAIAEAEGAVAVHGGVPVTDPELAGGHYVVPTIYTGVDNSMRIAREEIFGPVLAVIPFGDEEEAVRIANDSDYGLAAAVWTRDVSRALRLAGRLDSGQVYVNVWMGPTIETPFGGFKMSGYGREKGLEALAHYTHTKSVTVAL</sequence>
<dbReference type="InterPro" id="IPR016162">
    <property type="entry name" value="Ald_DH_N"/>
</dbReference>